<evidence type="ECO:0000313" key="3">
    <source>
        <dbReference type="EMBL" id="KAG2498574.1"/>
    </source>
</evidence>
<keyword evidence="2" id="KW-0812">Transmembrane</keyword>
<keyword evidence="2" id="KW-1133">Transmembrane helix</keyword>
<keyword evidence="4" id="KW-1185">Reference proteome</keyword>
<evidence type="ECO:0000256" key="2">
    <source>
        <dbReference type="SAM" id="Phobius"/>
    </source>
</evidence>
<dbReference type="GO" id="GO:0000724">
    <property type="term" value="P:double-strand break repair via homologous recombination"/>
    <property type="evidence" value="ECO:0007669"/>
    <property type="project" value="TreeGrafter"/>
</dbReference>
<reference evidence="3" key="1">
    <citation type="journal article" date="2020" name="bioRxiv">
        <title>Comparative genomics of Chlamydomonas.</title>
        <authorList>
            <person name="Craig R.J."/>
            <person name="Hasan A.R."/>
            <person name="Ness R.W."/>
            <person name="Keightley P.D."/>
        </authorList>
    </citation>
    <scope>NUCLEOTIDE SEQUENCE</scope>
    <source>
        <strain evidence="3">CCAP 11/70</strain>
    </source>
</reference>
<feature type="transmembrane region" description="Helical" evidence="2">
    <location>
        <begin position="17"/>
        <end position="38"/>
    </location>
</feature>
<dbReference type="EMBL" id="JAEHOE010000009">
    <property type="protein sequence ID" value="KAG2498574.1"/>
    <property type="molecule type" value="Genomic_DNA"/>
</dbReference>
<dbReference type="PANTHER" id="PTHR19862">
    <property type="entry name" value="WD REPEAT-CONTAINING PROTEIN 48"/>
    <property type="match status" value="1"/>
</dbReference>
<keyword evidence="2" id="KW-0472">Membrane</keyword>
<dbReference type="Proteomes" id="UP000612055">
    <property type="component" value="Unassembled WGS sequence"/>
</dbReference>
<dbReference type="PANTHER" id="PTHR19862:SF14">
    <property type="entry name" value="WD REPEAT-CONTAINING PROTEIN 48"/>
    <property type="match status" value="1"/>
</dbReference>
<protein>
    <submittedName>
        <fullName evidence="3">Uncharacterized protein</fullName>
    </submittedName>
</protein>
<evidence type="ECO:0000313" key="4">
    <source>
        <dbReference type="Proteomes" id="UP000612055"/>
    </source>
</evidence>
<evidence type="ECO:0000256" key="1">
    <source>
        <dbReference type="SAM" id="MobiDB-lite"/>
    </source>
</evidence>
<gene>
    <name evidence="3" type="ORF">HYH03_003325</name>
</gene>
<feature type="transmembrane region" description="Helical" evidence="2">
    <location>
        <begin position="91"/>
        <end position="111"/>
    </location>
</feature>
<name>A0A835YJ20_9CHLO</name>
<feature type="transmembrane region" description="Helical" evidence="2">
    <location>
        <begin position="118"/>
        <end position="141"/>
    </location>
</feature>
<dbReference type="OrthoDB" id="547225at2759"/>
<dbReference type="AlphaFoldDB" id="A0A835YJ20"/>
<feature type="region of interest" description="Disordered" evidence="1">
    <location>
        <begin position="203"/>
        <end position="227"/>
    </location>
</feature>
<comment type="caution">
    <text evidence="3">The sequence shown here is derived from an EMBL/GenBank/DDBJ whole genome shotgun (WGS) entry which is preliminary data.</text>
</comment>
<organism evidence="3 4">
    <name type="scientific">Edaphochlamys debaryana</name>
    <dbReference type="NCBI Taxonomy" id="47281"/>
    <lineage>
        <taxon>Eukaryota</taxon>
        <taxon>Viridiplantae</taxon>
        <taxon>Chlorophyta</taxon>
        <taxon>core chlorophytes</taxon>
        <taxon>Chlorophyceae</taxon>
        <taxon>CS clade</taxon>
        <taxon>Chlamydomonadales</taxon>
        <taxon>Chlamydomonadales incertae sedis</taxon>
        <taxon>Edaphochlamys</taxon>
    </lineage>
</organism>
<dbReference type="GO" id="GO:0043130">
    <property type="term" value="F:ubiquitin binding"/>
    <property type="evidence" value="ECO:0007669"/>
    <property type="project" value="TreeGrafter"/>
</dbReference>
<accession>A0A835YJ20</accession>
<dbReference type="InterPro" id="IPR051246">
    <property type="entry name" value="WDR48"/>
</dbReference>
<feature type="transmembrane region" description="Helical" evidence="2">
    <location>
        <begin position="161"/>
        <end position="190"/>
    </location>
</feature>
<sequence>MNQECYQGAHLSLYTPLGAVCVFVFCLGPPLGILLLMLHKSKHLSETQTRTVYGFLYHRFRAEYFFFESVKQLQMLMLVLVNVFSNAIYQYHQALLLLSVLLCIGIINMTCQALRAKLLVLLEYLSLMVLALSITLGLFFVDSSEAGSELGLDNQAAEIAIAAIILTLNAGLLLVLVLVIAWPALMRVCLRAKEALKKHRADKEAQQSSLSAEIEKQNYLRHAPSTA</sequence>
<proteinExistence type="predicted"/>